<sequence length="464" mass="51327">MFDNLTERLQNSFKVLQGKNKLSESNIKEAIREVRRALLEADVALEVIKVFLDQVQTKVLGLKVGQGLTPAQAFIKLVEIELTEIIGGEAESLDLKIQPPAVIMLAGLQGAGKTTSIAKLALYLKQRENKKVLVVSADVYRPAAIEQLEVLAKQVEVNFFPSTIDDKPSDIVASAKKYAQKQFFDVLLVDTAGRLHIDEQMMDEIKVLQKKVNPIETLFVVDSMTGQDAAHTAKAFADALPLTGVILTKIDGDARGGAALSVRHITGKPIKFLGVGEKIDTLEPFHPERVVSRLLGMGDVLSLVEEISRKVDHKKVQKYTRQMAKGQFDLSDMRDQLLQMEQMGGMEALMDKLPGMGQVPQNVKNQMIVGTETKKMIAIINSMTPKERNHIKLIKGSRKMRIANGSGTNIQVVNKLIKQFEKMQKKMSSGKIQKMMAKMAGTDGMPDFSKIKLSNMGVGNKFLF</sequence>
<evidence type="ECO:0000256" key="9">
    <source>
        <dbReference type="ARBA" id="ARBA00048027"/>
    </source>
</evidence>
<evidence type="ECO:0000256" key="2">
    <source>
        <dbReference type="ARBA" id="ARBA00022490"/>
    </source>
</evidence>
<keyword evidence="3 10" id="KW-0547">Nucleotide-binding</keyword>
<dbReference type="SMART" id="SM00962">
    <property type="entry name" value="SRP54"/>
    <property type="match status" value="1"/>
</dbReference>
<gene>
    <name evidence="10" type="primary">ffh</name>
    <name evidence="12" type="ordered locus">Rmag_0604</name>
</gene>
<comment type="similarity">
    <text evidence="1 10">Belongs to the GTP-binding SRP family. SRP54 subfamily.</text>
</comment>
<dbReference type="InterPro" id="IPR042101">
    <property type="entry name" value="SRP54_N_sf"/>
</dbReference>
<dbReference type="HAMAP" id="MF_00306">
    <property type="entry name" value="SRP54"/>
    <property type="match status" value="1"/>
</dbReference>
<keyword evidence="13" id="KW-1185">Reference proteome</keyword>
<dbReference type="SMART" id="SM00382">
    <property type="entry name" value="AAA"/>
    <property type="match status" value="1"/>
</dbReference>
<dbReference type="SUPFAM" id="SSF52540">
    <property type="entry name" value="P-loop containing nucleoside triphosphate hydrolases"/>
    <property type="match status" value="1"/>
</dbReference>
<comment type="subunit">
    <text evidence="10">Part of the signal recognition particle protein translocation system, which is composed of SRP and FtsY. SRP is a ribonucleoprotein composed of Ffh and a 4.5S RNA molecule.</text>
</comment>
<protein>
    <recommendedName>
        <fullName evidence="10">Signal recognition particle protein</fullName>
        <ecNumber evidence="10">3.6.5.4</ecNumber>
    </recommendedName>
    <alternativeName>
        <fullName evidence="10">Fifty-four homolog</fullName>
    </alternativeName>
</protein>
<organism evidence="12 13">
    <name type="scientific">Ruthia magnifica subsp. Calyptogena magnifica</name>
    <dbReference type="NCBI Taxonomy" id="413404"/>
    <lineage>
        <taxon>Bacteria</taxon>
        <taxon>Pseudomonadati</taxon>
        <taxon>Pseudomonadota</taxon>
        <taxon>Gammaproteobacteria</taxon>
        <taxon>Candidatus Pseudothioglobaceae</taxon>
        <taxon>Candidatus Ruthturnera</taxon>
    </lineage>
</organism>
<dbReference type="InterPro" id="IPR004780">
    <property type="entry name" value="SRP"/>
</dbReference>
<dbReference type="GO" id="GO:0048500">
    <property type="term" value="C:signal recognition particle"/>
    <property type="evidence" value="ECO:0007669"/>
    <property type="project" value="UniProtKB-UniRule"/>
</dbReference>
<dbReference type="PROSITE" id="PS00300">
    <property type="entry name" value="SRP54"/>
    <property type="match status" value="1"/>
</dbReference>
<dbReference type="GO" id="GO:0005525">
    <property type="term" value="F:GTP binding"/>
    <property type="evidence" value="ECO:0007669"/>
    <property type="project" value="UniProtKB-UniRule"/>
</dbReference>
<keyword evidence="6 10" id="KW-0342">GTP-binding</keyword>
<feature type="binding site" evidence="10">
    <location>
        <begin position="190"/>
        <end position="194"/>
    </location>
    <ligand>
        <name>GTP</name>
        <dbReference type="ChEBI" id="CHEBI:37565"/>
    </ligand>
</feature>
<comment type="catalytic activity">
    <reaction evidence="9 10">
        <text>GTP + H2O = GDP + phosphate + H(+)</text>
        <dbReference type="Rhea" id="RHEA:19669"/>
        <dbReference type="ChEBI" id="CHEBI:15377"/>
        <dbReference type="ChEBI" id="CHEBI:15378"/>
        <dbReference type="ChEBI" id="CHEBI:37565"/>
        <dbReference type="ChEBI" id="CHEBI:43474"/>
        <dbReference type="ChEBI" id="CHEBI:58189"/>
        <dbReference type="EC" id="3.6.5.4"/>
    </reaction>
</comment>
<dbReference type="InterPro" id="IPR000897">
    <property type="entry name" value="SRP54_GTPase_dom"/>
</dbReference>
<dbReference type="GO" id="GO:0003924">
    <property type="term" value="F:GTPase activity"/>
    <property type="evidence" value="ECO:0007669"/>
    <property type="project" value="UniProtKB-UniRule"/>
</dbReference>
<dbReference type="InterPro" id="IPR003593">
    <property type="entry name" value="AAA+_ATPase"/>
</dbReference>
<comment type="subcellular location">
    <subcellularLocation>
        <location evidence="10">Cytoplasm</location>
    </subcellularLocation>
    <text evidence="10">The SRP-RNC complex is targeted to the cytoplasmic membrane.</text>
</comment>
<dbReference type="PANTHER" id="PTHR11564">
    <property type="entry name" value="SIGNAL RECOGNITION PARTICLE 54K PROTEIN SRP54"/>
    <property type="match status" value="1"/>
</dbReference>
<accession>A1AWP7</accession>
<dbReference type="GO" id="GO:0008312">
    <property type="term" value="F:7S RNA binding"/>
    <property type="evidence" value="ECO:0007669"/>
    <property type="project" value="InterPro"/>
</dbReference>
<dbReference type="OrthoDB" id="9804720at2"/>
<dbReference type="RefSeq" id="WP_011737979.1">
    <property type="nucleotide sequence ID" value="NC_008610.1"/>
</dbReference>
<evidence type="ECO:0000313" key="12">
    <source>
        <dbReference type="EMBL" id="ABL02354.1"/>
    </source>
</evidence>
<evidence type="ECO:0000256" key="5">
    <source>
        <dbReference type="ARBA" id="ARBA00022884"/>
    </source>
</evidence>
<comment type="domain">
    <text evidence="10">Composed of three domains: the N-terminal N domain, which is responsible for interactions with the ribosome, the central G domain, which binds GTP, and the C-terminal M domain, which binds the RNA and the signal sequence of the RNC.</text>
</comment>
<dbReference type="Pfam" id="PF00448">
    <property type="entry name" value="SRP54"/>
    <property type="match status" value="1"/>
</dbReference>
<name>A1AWP7_RUTMC</name>
<dbReference type="SUPFAM" id="SSF47364">
    <property type="entry name" value="Domain of the SRP/SRP receptor G-proteins"/>
    <property type="match status" value="1"/>
</dbReference>
<dbReference type="Gene3D" id="3.40.50.300">
    <property type="entry name" value="P-loop containing nucleotide triphosphate hydrolases"/>
    <property type="match status" value="1"/>
</dbReference>
<evidence type="ECO:0000256" key="1">
    <source>
        <dbReference type="ARBA" id="ARBA00005450"/>
    </source>
</evidence>
<dbReference type="InterPro" id="IPR036225">
    <property type="entry name" value="SRP/SRP_N"/>
</dbReference>
<dbReference type="InterPro" id="IPR027417">
    <property type="entry name" value="P-loop_NTPase"/>
</dbReference>
<comment type="function">
    <text evidence="10">Involved in targeting and insertion of nascent membrane proteins into the cytoplasmic membrane. Binds to the hydrophobic signal sequence of the ribosome-nascent chain (RNC) as it emerges from the ribosomes. The SRP-RNC complex is then targeted to the cytoplasmic membrane where it interacts with the SRP receptor FtsY. Interaction with FtsY leads to the transfer of the RNC complex to the Sec translocase for insertion into the membrane, the hydrolysis of GTP by both Ffh and FtsY, and the dissociation of the SRP-FtsY complex into the individual components.</text>
</comment>
<dbReference type="FunFam" id="3.40.50.300:FF:000022">
    <property type="entry name" value="Signal recognition particle 54 kDa subunit"/>
    <property type="match status" value="1"/>
</dbReference>
<dbReference type="NCBIfam" id="TIGR00959">
    <property type="entry name" value="ffh"/>
    <property type="match status" value="1"/>
</dbReference>
<dbReference type="PANTHER" id="PTHR11564:SF5">
    <property type="entry name" value="SIGNAL RECOGNITION PARTICLE SUBUNIT SRP54"/>
    <property type="match status" value="1"/>
</dbReference>
<evidence type="ECO:0000256" key="7">
    <source>
        <dbReference type="ARBA" id="ARBA00023135"/>
    </source>
</evidence>
<evidence type="ECO:0000256" key="10">
    <source>
        <dbReference type="HAMAP-Rule" id="MF_00306"/>
    </source>
</evidence>
<reference evidence="12 13" key="1">
    <citation type="journal article" date="2007" name="Science">
        <title>The Calyptogena magnifica chemoautotrophic symbiont genome.</title>
        <authorList>
            <person name="Newton I.L.G."/>
            <person name="Woyke T."/>
            <person name="Auchtung T.A."/>
            <person name="Dilly G.F."/>
            <person name="Dutton R.J."/>
            <person name="Fisher M.C."/>
            <person name="Fontanez K.M."/>
            <person name="Lau E."/>
            <person name="Stewart F.J."/>
            <person name="Richardson P.M."/>
            <person name="Barry K.W."/>
            <person name="Saunders E."/>
            <person name="Detter J.C."/>
            <person name="Wu D."/>
            <person name="Eisen J.A."/>
            <person name="Cavanaugh C.M."/>
        </authorList>
    </citation>
    <scope>NUCLEOTIDE SEQUENCE [LARGE SCALE GENOMIC DNA]</scope>
    <source>
        <strain evidence="12 13">Cm</strain>
    </source>
</reference>
<dbReference type="InterPro" id="IPR013822">
    <property type="entry name" value="Signal_recog_particl_SRP54_hlx"/>
</dbReference>
<dbReference type="Pfam" id="PF02881">
    <property type="entry name" value="SRP54_N"/>
    <property type="match status" value="1"/>
</dbReference>
<dbReference type="HOGENOM" id="CLU_009301_6_0_6"/>
<dbReference type="Pfam" id="PF02978">
    <property type="entry name" value="SRP_SPB"/>
    <property type="match status" value="1"/>
</dbReference>
<keyword evidence="7 10" id="KW-0733">Signal recognition particle</keyword>
<dbReference type="KEGG" id="rma:Rmag_0604"/>
<dbReference type="EMBL" id="CP000488">
    <property type="protein sequence ID" value="ABL02354.1"/>
    <property type="molecule type" value="Genomic_DNA"/>
</dbReference>
<dbReference type="Gene3D" id="1.10.260.30">
    <property type="entry name" value="Signal recognition particle, SRP54 subunit, M-domain"/>
    <property type="match status" value="1"/>
</dbReference>
<evidence type="ECO:0000313" key="13">
    <source>
        <dbReference type="Proteomes" id="UP000002587"/>
    </source>
</evidence>
<dbReference type="STRING" id="413404.Rmag_0604"/>
<dbReference type="InterPro" id="IPR004125">
    <property type="entry name" value="Signal_recog_particle_SRP54_M"/>
</dbReference>
<feature type="binding site" evidence="10">
    <location>
        <begin position="107"/>
        <end position="114"/>
    </location>
    <ligand>
        <name>GTP</name>
        <dbReference type="ChEBI" id="CHEBI:37565"/>
    </ligand>
</feature>
<evidence type="ECO:0000259" key="11">
    <source>
        <dbReference type="PROSITE" id="PS00300"/>
    </source>
</evidence>
<proteinExistence type="inferred from homology"/>
<dbReference type="Gene3D" id="1.20.120.140">
    <property type="entry name" value="Signal recognition particle SRP54, nucleotide-binding domain"/>
    <property type="match status" value="1"/>
</dbReference>
<evidence type="ECO:0000256" key="4">
    <source>
        <dbReference type="ARBA" id="ARBA00022801"/>
    </source>
</evidence>
<dbReference type="GO" id="GO:0006614">
    <property type="term" value="P:SRP-dependent cotranslational protein targeting to membrane"/>
    <property type="evidence" value="ECO:0007669"/>
    <property type="project" value="InterPro"/>
</dbReference>
<keyword evidence="5 10" id="KW-0694">RNA-binding</keyword>
<dbReference type="InterPro" id="IPR022941">
    <property type="entry name" value="SRP54"/>
</dbReference>
<dbReference type="SUPFAM" id="SSF47446">
    <property type="entry name" value="Signal peptide-binding domain"/>
    <property type="match status" value="1"/>
</dbReference>
<keyword evidence="4 10" id="KW-0378">Hydrolase</keyword>
<dbReference type="CDD" id="cd18539">
    <property type="entry name" value="SRP_G"/>
    <property type="match status" value="1"/>
</dbReference>
<dbReference type="SMART" id="SM00963">
    <property type="entry name" value="SRP54_N"/>
    <property type="match status" value="1"/>
</dbReference>
<feature type="domain" description="SRP54-type proteins GTP-binding" evidence="11">
    <location>
        <begin position="269"/>
        <end position="282"/>
    </location>
</feature>
<keyword evidence="2 10" id="KW-0963">Cytoplasm</keyword>
<dbReference type="AlphaFoldDB" id="A1AWP7"/>
<evidence type="ECO:0000256" key="8">
    <source>
        <dbReference type="ARBA" id="ARBA00023274"/>
    </source>
</evidence>
<dbReference type="eggNOG" id="COG0541">
    <property type="taxonomic scope" value="Bacteria"/>
</dbReference>
<dbReference type="EC" id="3.6.5.4" evidence="10"/>
<keyword evidence="8 10" id="KW-0687">Ribonucleoprotein</keyword>
<dbReference type="InterPro" id="IPR036891">
    <property type="entry name" value="Signal_recog_part_SRP54_M_sf"/>
</dbReference>
<feature type="binding site" evidence="10">
    <location>
        <begin position="248"/>
        <end position="251"/>
    </location>
    <ligand>
        <name>GTP</name>
        <dbReference type="ChEBI" id="CHEBI:37565"/>
    </ligand>
</feature>
<evidence type="ECO:0000256" key="6">
    <source>
        <dbReference type="ARBA" id="ARBA00023134"/>
    </source>
</evidence>
<dbReference type="Proteomes" id="UP000002587">
    <property type="component" value="Chromosome"/>
</dbReference>
<evidence type="ECO:0000256" key="3">
    <source>
        <dbReference type="ARBA" id="ARBA00022741"/>
    </source>
</evidence>